<dbReference type="InterPro" id="IPR050765">
    <property type="entry name" value="Riboflavin_Biosynth_HTPR"/>
</dbReference>
<dbReference type="PANTHER" id="PTHR38011">
    <property type="entry name" value="DIHYDROFOLATE REDUCTASE FAMILY PROTEIN (AFU_ORTHOLOGUE AFUA_8G06820)"/>
    <property type="match status" value="1"/>
</dbReference>
<dbReference type="InterPro" id="IPR024072">
    <property type="entry name" value="DHFR-like_dom_sf"/>
</dbReference>
<accession>A0A850DSH5</accession>
<organism evidence="2 3">
    <name type="scientific">Curtobacterium citreum</name>
    <dbReference type="NCBI Taxonomy" id="2036"/>
    <lineage>
        <taxon>Bacteria</taxon>
        <taxon>Bacillati</taxon>
        <taxon>Actinomycetota</taxon>
        <taxon>Actinomycetes</taxon>
        <taxon>Micrococcales</taxon>
        <taxon>Microbacteriaceae</taxon>
        <taxon>Curtobacterium</taxon>
    </lineage>
</organism>
<dbReference type="EMBL" id="JABMCG010000037">
    <property type="protein sequence ID" value="NUU26572.1"/>
    <property type="molecule type" value="Genomic_DNA"/>
</dbReference>
<evidence type="ECO:0000313" key="3">
    <source>
        <dbReference type="Proteomes" id="UP000539146"/>
    </source>
</evidence>
<dbReference type="RefSeq" id="WP_144801932.1">
    <property type="nucleotide sequence ID" value="NZ_BAAAWP010000001.1"/>
</dbReference>
<dbReference type="Pfam" id="PF01872">
    <property type="entry name" value="RibD_C"/>
    <property type="match status" value="1"/>
</dbReference>
<dbReference type="PANTHER" id="PTHR38011:SF11">
    <property type="entry name" value="2,5-DIAMINO-6-RIBOSYLAMINO-4(3H)-PYRIMIDINONE 5'-PHOSPHATE REDUCTASE"/>
    <property type="match status" value="1"/>
</dbReference>
<comment type="caution">
    <text evidence="2">The sequence shown here is derived from an EMBL/GenBank/DDBJ whole genome shotgun (WGS) entry which is preliminary data.</text>
</comment>
<dbReference type="Gene3D" id="3.40.430.10">
    <property type="entry name" value="Dihydrofolate Reductase, subunit A"/>
    <property type="match status" value="1"/>
</dbReference>
<name>A0A850DSH5_9MICO</name>
<proteinExistence type="predicted"/>
<dbReference type="InterPro" id="IPR002734">
    <property type="entry name" value="RibDG_C"/>
</dbReference>
<dbReference type="GO" id="GO:0009231">
    <property type="term" value="P:riboflavin biosynthetic process"/>
    <property type="evidence" value="ECO:0007669"/>
    <property type="project" value="InterPro"/>
</dbReference>
<reference evidence="2 3" key="1">
    <citation type="submission" date="2020-05" db="EMBL/GenBank/DDBJ databases">
        <title>Genome Sequencing of Type Strains.</title>
        <authorList>
            <person name="Lemaire J.F."/>
            <person name="Inderbitzin P."/>
            <person name="Gregorio O.A."/>
            <person name="Collins S.B."/>
            <person name="Wespe N."/>
            <person name="Knight-Connoni V."/>
        </authorList>
    </citation>
    <scope>NUCLEOTIDE SEQUENCE [LARGE SCALE GENOMIC DNA]</scope>
    <source>
        <strain evidence="2 3">DSM 20512</strain>
    </source>
</reference>
<gene>
    <name evidence="2" type="ORF">HP467_00365</name>
</gene>
<dbReference type="SUPFAM" id="SSF53597">
    <property type="entry name" value="Dihydrofolate reductase-like"/>
    <property type="match status" value="1"/>
</dbReference>
<dbReference type="GO" id="GO:0008703">
    <property type="term" value="F:5-amino-6-(5-phosphoribosylamino)uracil reductase activity"/>
    <property type="evidence" value="ECO:0007669"/>
    <property type="project" value="InterPro"/>
</dbReference>
<sequence>MPARFVYWMNVSVDGYIEAEAGEHAGPDAPGWVRIDEQLHQEFNDRARAMSLSVEGRIVREMMDPYWPDARSDEDSLPVEREYAEIWTAQPKILVSRTRTEADHHTRVIGADGDAIAELARIRAEGDGDVGVGGANLATQLLDAGLIDELLLFVHPAVLGRGRPLFDPPASGSRPPLLLDLLETKAFDNGVVLHRYAVQR</sequence>
<feature type="domain" description="Bacterial bifunctional deaminase-reductase C-terminal" evidence="1">
    <location>
        <begin position="9"/>
        <end position="193"/>
    </location>
</feature>
<protein>
    <submittedName>
        <fullName evidence="2">Deaminase</fullName>
    </submittedName>
</protein>
<evidence type="ECO:0000313" key="2">
    <source>
        <dbReference type="EMBL" id="NUU26572.1"/>
    </source>
</evidence>
<dbReference type="AlphaFoldDB" id="A0A850DSH5"/>
<evidence type="ECO:0000259" key="1">
    <source>
        <dbReference type="Pfam" id="PF01872"/>
    </source>
</evidence>
<dbReference type="Proteomes" id="UP000539146">
    <property type="component" value="Unassembled WGS sequence"/>
</dbReference>